<keyword evidence="2" id="KW-1185">Reference proteome</keyword>
<dbReference type="AlphaFoldDB" id="A0A4U5VBG6"/>
<organism evidence="1 2">
    <name type="scientific">Collichthys lucidus</name>
    <name type="common">Big head croaker</name>
    <name type="synonym">Sciaena lucida</name>
    <dbReference type="NCBI Taxonomy" id="240159"/>
    <lineage>
        <taxon>Eukaryota</taxon>
        <taxon>Metazoa</taxon>
        <taxon>Chordata</taxon>
        <taxon>Craniata</taxon>
        <taxon>Vertebrata</taxon>
        <taxon>Euteleostomi</taxon>
        <taxon>Actinopterygii</taxon>
        <taxon>Neopterygii</taxon>
        <taxon>Teleostei</taxon>
        <taxon>Neoteleostei</taxon>
        <taxon>Acanthomorphata</taxon>
        <taxon>Eupercaria</taxon>
        <taxon>Sciaenidae</taxon>
        <taxon>Collichthys</taxon>
    </lineage>
</organism>
<gene>
    <name evidence="1" type="ORF">D9C73_019958</name>
</gene>
<dbReference type="EMBL" id="CM014094">
    <property type="protein sequence ID" value="TKS85384.1"/>
    <property type="molecule type" value="Genomic_DNA"/>
</dbReference>
<evidence type="ECO:0000313" key="1">
    <source>
        <dbReference type="EMBL" id="TKS85384.1"/>
    </source>
</evidence>
<accession>A0A4U5VBG6</accession>
<sequence>MPDKAPEKKKLVVEQVCGSGWMLYEGARPPRSANALTPAMSPHTLLQLELHCLVKAANTLIQTTVSSCLSGLTKPSGSFSASENCCCSNKLEYVRTCVHPESAEQMSGGQTTILFMRKERGRGGRYQNYHRTVSNGRKAASYGGVRYSHNQQMHTSTTEPRINMLAQEASTQIVEVMPWSQSITAVQREIQLWSHFAKFLLPKYICGLKVNQQMADMTLGSAAG</sequence>
<name>A0A4U5VBG6_COLLU</name>
<reference evidence="1 2" key="1">
    <citation type="submission" date="2019-01" db="EMBL/GenBank/DDBJ databases">
        <title>Genome Assembly of Collichthys lucidus.</title>
        <authorList>
            <person name="Cai M."/>
            <person name="Xiao S."/>
        </authorList>
    </citation>
    <scope>NUCLEOTIDE SEQUENCE [LARGE SCALE GENOMIC DNA]</scope>
    <source>
        <strain evidence="1">JT15FE1705JMU</strain>
        <tissue evidence="1">Muscle</tissue>
    </source>
</reference>
<proteinExistence type="predicted"/>
<evidence type="ECO:0000313" key="2">
    <source>
        <dbReference type="Proteomes" id="UP000298787"/>
    </source>
</evidence>
<dbReference type="Proteomes" id="UP000298787">
    <property type="component" value="Chromosome 17"/>
</dbReference>
<protein>
    <submittedName>
        <fullName evidence="1">Uncharacterized protein</fullName>
    </submittedName>
</protein>